<dbReference type="EMBL" id="VFQF01000002">
    <property type="protein sequence ID" value="TQN45834.1"/>
    <property type="molecule type" value="Genomic_DNA"/>
</dbReference>
<keyword evidence="2" id="KW-1133">Transmembrane helix</keyword>
<reference evidence="3 4" key="1">
    <citation type="submission" date="2019-06" db="EMBL/GenBank/DDBJ databases">
        <title>Sequencing the genomes of 1000 actinobacteria strains.</title>
        <authorList>
            <person name="Klenk H.-P."/>
        </authorList>
    </citation>
    <scope>NUCLEOTIDE SEQUENCE [LARGE SCALE GENOMIC DNA]</scope>
    <source>
        <strain evidence="3 4">DSM 21776</strain>
    </source>
</reference>
<evidence type="ECO:0000313" key="3">
    <source>
        <dbReference type="EMBL" id="TQN45834.1"/>
    </source>
</evidence>
<organism evidence="3 4">
    <name type="scientific">Humibacillus xanthopallidus</name>
    <dbReference type="NCBI Taxonomy" id="412689"/>
    <lineage>
        <taxon>Bacteria</taxon>
        <taxon>Bacillati</taxon>
        <taxon>Actinomycetota</taxon>
        <taxon>Actinomycetes</taxon>
        <taxon>Micrococcales</taxon>
        <taxon>Intrasporangiaceae</taxon>
        <taxon>Humibacillus</taxon>
    </lineage>
</organism>
<comment type="caution">
    <text evidence="3">The sequence shown here is derived from an EMBL/GenBank/DDBJ whole genome shotgun (WGS) entry which is preliminary data.</text>
</comment>
<dbReference type="AlphaFoldDB" id="A0A543PP24"/>
<protein>
    <submittedName>
        <fullName evidence="3">Uncharacterized protein</fullName>
    </submittedName>
</protein>
<dbReference type="RefSeq" id="WP_141822514.1">
    <property type="nucleotide sequence ID" value="NZ_BAAAQC010000010.1"/>
</dbReference>
<evidence type="ECO:0000256" key="2">
    <source>
        <dbReference type="SAM" id="Phobius"/>
    </source>
</evidence>
<keyword evidence="2" id="KW-0812">Transmembrane</keyword>
<dbReference type="Proteomes" id="UP000320085">
    <property type="component" value="Unassembled WGS sequence"/>
</dbReference>
<evidence type="ECO:0000256" key="1">
    <source>
        <dbReference type="SAM" id="MobiDB-lite"/>
    </source>
</evidence>
<feature type="transmembrane region" description="Helical" evidence="2">
    <location>
        <begin position="12"/>
        <end position="30"/>
    </location>
</feature>
<gene>
    <name evidence="3" type="ORF">FHX52_2534</name>
</gene>
<proteinExistence type="predicted"/>
<name>A0A543PP24_9MICO</name>
<feature type="transmembrane region" description="Helical" evidence="2">
    <location>
        <begin position="42"/>
        <end position="61"/>
    </location>
</feature>
<sequence length="118" mass="12526">MGNGVTRATMVWIAAAAVVGGVSGVLWVLRSEIGGAHTGTPVVVGSIVLTLLAAALLYHGIMVAAREQDRRSDLVAQRRRQERPAPGPASPKRPAPRSQTPPQADDDEPLTFRRGKQI</sequence>
<keyword evidence="2" id="KW-0472">Membrane</keyword>
<feature type="region of interest" description="Disordered" evidence="1">
    <location>
        <begin position="68"/>
        <end position="118"/>
    </location>
</feature>
<evidence type="ECO:0000313" key="4">
    <source>
        <dbReference type="Proteomes" id="UP000320085"/>
    </source>
</evidence>
<dbReference type="OrthoDB" id="4869944at2"/>
<accession>A0A543PP24</accession>